<accession>A0ABV9LYA0</accession>
<dbReference type="RefSeq" id="WP_382408981.1">
    <property type="nucleotide sequence ID" value="NZ_JBHSGU010000005.1"/>
</dbReference>
<keyword evidence="2" id="KW-1185">Reference proteome</keyword>
<reference evidence="2" key="1">
    <citation type="journal article" date="2019" name="Int. J. Syst. Evol. Microbiol.">
        <title>The Global Catalogue of Microorganisms (GCM) 10K type strain sequencing project: providing services to taxonomists for standard genome sequencing and annotation.</title>
        <authorList>
            <consortium name="The Broad Institute Genomics Platform"/>
            <consortium name="The Broad Institute Genome Sequencing Center for Infectious Disease"/>
            <person name="Wu L."/>
            <person name="Ma J."/>
        </authorList>
    </citation>
    <scope>NUCLEOTIDE SEQUENCE [LARGE SCALE GENOMIC DNA]</scope>
    <source>
        <strain evidence="2">KACC 12507</strain>
    </source>
</reference>
<comment type="caution">
    <text evidence="1">The sequence shown here is derived from an EMBL/GenBank/DDBJ whole genome shotgun (WGS) entry which is preliminary data.</text>
</comment>
<protein>
    <recommendedName>
        <fullName evidence="3">CopG family transcriptional regulator</fullName>
    </recommendedName>
</protein>
<gene>
    <name evidence="1" type="ORF">ACFO4O_12390</name>
</gene>
<dbReference type="Proteomes" id="UP001595897">
    <property type="component" value="Unassembled WGS sequence"/>
</dbReference>
<evidence type="ECO:0000313" key="2">
    <source>
        <dbReference type="Proteomes" id="UP001595897"/>
    </source>
</evidence>
<proteinExistence type="predicted"/>
<sequence>MTKEIIYSDEDIGDVKFITDFLPSPAELKERNENTKITISLSKRSVEYFKKAALNNDMQYQKLIRQLLDYYVAHREEASESSQRT</sequence>
<dbReference type="EMBL" id="JBHSGU010000005">
    <property type="protein sequence ID" value="MFC4700963.1"/>
    <property type="molecule type" value="Genomic_DNA"/>
</dbReference>
<organism evidence="1 2">
    <name type="scientific">Glaciecola siphonariae</name>
    <dbReference type="NCBI Taxonomy" id="521012"/>
    <lineage>
        <taxon>Bacteria</taxon>
        <taxon>Pseudomonadati</taxon>
        <taxon>Pseudomonadota</taxon>
        <taxon>Gammaproteobacteria</taxon>
        <taxon>Alteromonadales</taxon>
        <taxon>Alteromonadaceae</taxon>
        <taxon>Glaciecola</taxon>
    </lineage>
</organism>
<name>A0ABV9LYA0_9ALTE</name>
<evidence type="ECO:0008006" key="3">
    <source>
        <dbReference type="Google" id="ProtNLM"/>
    </source>
</evidence>
<evidence type="ECO:0000313" key="1">
    <source>
        <dbReference type="EMBL" id="MFC4700963.1"/>
    </source>
</evidence>